<dbReference type="AlphaFoldDB" id="B7AVZ3"/>
<proteinExistence type="predicted"/>
<comment type="caution">
    <text evidence="6">The sequence shown here is derived from an EMBL/GenBank/DDBJ whole genome shotgun (WGS) entry which is preliminary data.</text>
</comment>
<dbReference type="InterPro" id="IPR036890">
    <property type="entry name" value="HATPase_C_sf"/>
</dbReference>
<dbReference type="InterPro" id="IPR016120">
    <property type="entry name" value="Sig_transdc_His_kin_SpoOB"/>
</dbReference>
<evidence type="ECO:0000313" key="7">
    <source>
        <dbReference type="Proteomes" id="UP000003136"/>
    </source>
</evidence>
<evidence type="ECO:0000256" key="3">
    <source>
        <dbReference type="ARBA" id="ARBA00022777"/>
    </source>
</evidence>
<evidence type="ECO:0000259" key="5">
    <source>
        <dbReference type="Pfam" id="PF14501"/>
    </source>
</evidence>
<evidence type="ECO:0000256" key="2">
    <source>
        <dbReference type="ARBA" id="ARBA00022679"/>
    </source>
</evidence>
<reference evidence="6 7" key="1">
    <citation type="submission" date="2008-11" db="EMBL/GenBank/DDBJ databases">
        <title>Draft genome sequence of Bacteroides pectinophilus (ATCC 43243).</title>
        <authorList>
            <person name="Sudarsanam P."/>
            <person name="Ley R."/>
            <person name="Guruge J."/>
            <person name="Turnbaugh P.J."/>
            <person name="Mahowald M."/>
            <person name="Liep D."/>
            <person name="Gordon J."/>
        </authorList>
    </citation>
    <scope>NUCLEOTIDE SEQUENCE [LARGE SCALE GENOMIC DNA]</scope>
    <source>
        <strain evidence="6 7">ATCC 43243</strain>
    </source>
</reference>
<protein>
    <recommendedName>
        <fullName evidence="5">Sensor histidine kinase NatK-like C-terminal domain-containing protein</fullName>
    </recommendedName>
</protein>
<accession>B7AVZ3</accession>
<keyword evidence="4" id="KW-1133">Transmembrane helix</keyword>
<name>B7AVZ3_9FIRM</name>
<keyword evidence="4" id="KW-0812">Transmembrane</keyword>
<keyword evidence="2" id="KW-0808">Transferase</keyword>
<dbReference type="HOGENOM" id="CLU_020211_14_0_9"/>
<dbReference type="Proteomes" id="UP000003136">
    <property type="component" value="Unassembled WGS sequence"/>
</dbReference>
<feature type="transmembrane region" description="Helical" evidence="4">
    <location>
        <begin position="54"/>
        <end position="81"/>
    </location>
</feature>
<sequence>MLPVIVVLFFLYDYTLCTSPAQSLAIFLLSAALMSFPADFSLAIDALVHHDDTLYSSCIIATGSQFLLSVICLLIAGWFVYKYIGRLMDIISNPMTWAAIIPIPVIFTLINIEIRPHYYATLYTNRIFEVYIFILIIFLILLTIFYASFYVIAMDMFRNSQERERMRLLEMQQLQYLKQQKYINESSRMRHDFRQSIAVIRNLVQTANYDALSDYIKDYTDNIPHNDTTAYCSNVCVNALLNYYSDIMSNNNIALNWRIELPGNLSISDTELCGMLGNLLENVSDACSNVADSPRYHNMSVSIMHGDELYIVSTNNFDGNTEFYDGIYHSTKADTLSSSGQCGIGLASIIATAQKYGGTARFRNTANEFFIDIMFKI</sequence>
<keyword evidence="3" id="KW-0418">Kinase</keyword>
<reference evidence="6 7" key="2">
    <citation type="submission" date="2008-11" db="EMBL/GenBank/DDBJ databases">
        <authorList>
            <person name="Fulton L."/>
            <person name="Clifton S."/>
            <person name="Fulton B."/>
            <person name="Xu J."/>
            <person name="Minx P."/>
            <person name="Pepin K.H."/>
            <person name="Johnson M."/>
            <person name="Bhonagiri V."/>
            <person name="Nash W.E."/>
            <person name="Mardis E.R."/>
            <person name="Wilson R.K."/>
        </authorList>
    </citation>
    <scope>NUCLEOTIDE SEQUENCE [LARGE SCALE GENOMIC DNA]</scope>
    <source>
        <strain evidence="6 7">ATCC 43243</strain>
    </source>
</reference>
<dbReference type="Gene3D" id="3.30.565.10">
    <property type="entry name" value="Histidine kinase-like ATPase, C-terminal domain"/>
    <property type="match status" value="1"/>
</dbReference>
<feature type="transmembrane region" description="Helical" evidence="4">
    <location>
        <begin position="7"/>
        <end position="34"/>
    </location>
</feature>
<dbReference type="SUPFAM" id="SSF55890">
    <property type="entry name" value="Sporulation response regulatory protein Spo0B"/>
    <property type="match status" value="1"/>
</dbReference>
<keyword evidence="7" id="KW-1185">Reference proteome</keyword>
<feature type="transmembrane region" description="Helical" evidence="4">
    <location>
        <begin position="130"/>
        <end position="157"/>
    </location>
</feature>
<evidence type="ECO:0000256" key="1">
    <source>
        <dbReference type="ARBA" id="ARBA00022553"/>
    </source>
</evidence>
<feature type="transmembrane region" description="Helical" evidence="4">
    <location>
        <begin position="93"/>
        <end position="110"/>
    </location>
</feature>
<evidence type="ECO:0000313" key="6">
    <source>
        <dbReference type="EMBL" id="EEC56384.1"/>
    </source>
</evidence>
<evidence type="ECO:0000256" key="4">
    <source>
        <dbReference type="SAM" id="Phobius"/>
    </source>
</evidence>
<dbReference type="Pfam" id="PF14501">
    <property type="entry name" value="HATPase_c_5"/>
    <property type="match status" value="1"/>
</dbReference>
<dbReference type="STRING" id="483218.BACPEC_02893"/>
<feature type="domain" description="Sensor histidine kinase NatK-like C-terminal" evidence="5">
    <location>
        <begin position="271"/>
        <end position="375"/>
    </location>
</feature>
<dbReference type="eggNOG" id="COG3290">
    <property type="taxonomic scope" value="Bacteria"/>
</dbReference>
<keyword evidence="1" id="KW-0597">Phosphoprotein</keyword>
<dbReference type="GO" id="GO:0000155">
    <property type="term" value="F:phosphorelay sensor kinase activity"/>
    <property type="evidence" value="ECO:0007669"/>
    <property type="project" value="InterPro"/>
</dbReference>
<keyword evidence="4" id="KW-0472">Membrane</keyword>
<organism evidence="6 7">
    <name type="scientific">[Bacteroides] pectinophilus ATCC 43243</name>
    <dbReference type="NCBI Taxonomy" id="483218"/>
    <lineage>
        <taxon>Bacteria</taxon>
        <taxon>Bacillati</taxon>
        <taxon>Bacillota</taxon>
        <taxon>Clostridia</taxon>
        <taxon>Eubacteriales</taxon>
    </lineage>
</organism>
<dbReference type="EMBL" id="ABVQ01000037">
    <property type="protein sequence ID" value="EEC56384.1"/>
    <property type="molecule type" value="Genomic_DNA"/>
</dbReference>
<gene>
    <name evidence="6" type="ORF">BACPEC_02893</name>
</gene>
<dbReference type="InterPro" id="IPR032834">
    <property type="entry name" value="NatK-like_C"/>
</dbReference>